<organism evidence="1 2">
    <name type="scientific">Galerina marginata (strain CBS 339.88)</name>
    <dbReference type="NCBI Taxonomy" id="685588"/>
    <lineage>
        <taxon>Eukaryota</taxon>
        <taxon>Fungi</taxon>
        <taxon>Dikarya</taxon>
        <taxon>Basidiomycota</taxon>
        <taxon>Agaricomycotina</taxon>
        <taxon>Agaricomycetes</taxon>
        <taxon>Agaricomycetidae</taxon>
        <taxon>Agaricales</taxon>
        <taxon>Agaricineae</taxon>
        <taxon>Strophariaceae</taxon>
        <taxon>Galerina</taxon>
    </lineage>
</organism>
<name>A0A067SE91_GALM3</name>
<protein>
    <submittedName>
        <fullName evidence="1">Uncharacterized protein</fullName>
    </submittedName>
</protein>
<evidence type="ECO:0000313" key="2">
    <source>
        <dbReference type="Proteomes" id="UP000027222"/>
    </source>
</evidence>
<evidence type="ECO:0000313" key="1">
    <source>
        <dbReference type="EMBL" id="KDR65078.1"/>
    </source>
</evidence>
<reference evidence="2" key="1">
    <citation type="journal article" date="2014" name="Proc. Natl. Acad. Sci. U.S.A.">
        <title>Extensive sampling of basidiomycete genomes demonstrates inadequacy of the white-rot/brown-rot paradigm for wood decay fungi.</title>
        <authorList>
            <person name="Riley R."/>
            <person name="Salamov A.A."/>
            <person name="Brown D.W."/>
            <person name="Nagy L.G."/>
            <person name="Floudas D."/>
            <person name="Held B.W."/>
            <person name="Levasseur A."/>
            <person name="Lombard V."/>
            <person name="Morin E."/>
            <person name="Otillar R."/>
            <person name="Lindquist E.A."/>
            <person name="Sun H."/>
            <person name="LaButti K.M."/>
            <person name="Schmutz J."/>
            <person name="Jabbour D."/>
            <person name="Luo H."/>
            <person name="Baker S.E."/>
            <person name="Pisabarro A.G."/>
            <person name="Walton J.D."/>
            <person name="Blanchette R.A."/>
            <person name="Henrissat B."/>
            <person name="Martin F."/>
            <person name="Cullen D."/>
            <person name="Hibbett D.S."/>
            <person name="Grigoriev I.V."/>
        </authorList>
    </citation>
    <scope>NUCLEOTIDE SEQUENCE [LARGE SCALE GENOMIC DNA]</scope>
    <source>
        <strain evidence="2">CBS 339.88</strain>
    </source>
</reference>
<proteinExistence type="predicted"/>
<sequence length="75" mass="8292">MAFSVNHITHGSALLVLIIVIRECKRKLFDFYTPLAGPLPLRSPDPLLQRLASPPTVHIPTSNSGIDNATLLRFE</sequence>
<dbReference type="Proteomes" id="UP000027222">
    <property type="component" value="Unassembled WGS sequence"/>
</dbReference>
<dbReference type="HOGENOM" id="CLU_2671225_0_0_1"/>
<dbReference type="EMBL" id="KL142537">
    <property type="protein sequence ID" value="KDR65078.1"/>
    <property type="molecule type" value="Genomic_DNA"/>
</dbReference>
<gene>
    <name evidence="1" type="ORF">GALMADRAFT_149009</name>
</gene>
<accession>A0A067SE91</accession>
<dbReference type="AlphaFoldDB" id="A0A067SE91"/>
<keyword evidence="2" id="KW-1185">Reference proteome</keyword>